<dbReference type="eggNOG" id="COG0406">
    <property type="taxonomic scope" value="Bacteria"/>
</dbReference>
<dbReference type="InterPro" id="IPR029033">
    <property type="entry name" value="His_PPase_superfam"/>
</dbReference>
<evidence type="ECO:0000313" key="2">
    <source>
        <dbReference type="Proteomes" id="UP000028607"/>
    </source>
</evidence>
<dbReference type="Pfam" id="PF00300">
    <property type="entry name" value="His_Phos_1"/>
    <property type="match status" value="1"/>
</dbReference>
<dbReference type="Proteomes" id="UP000028607">
    <property type="component" value="Unassembled WGS sequence"/>
</dbReference>
<name>A0A085TU58_9RHOB</name>
<proteinExistence type="predicted"/>
<sequence length="214" mass="22846">MGRVHLVRHGQASFGADDYDVLSDLGARQAARAGAVLPRDAYAISGTLRRHRDSAAAAGFAGAEADPAWNEFDYLDIIAVAHPGLGNMPALRAHLAHEPAPMQAFQALYEEAVARWMEADGNSYRESRRDFVTRVEGALERASGKGDAVVFTSGGVISALVAGLLDLTPAAARRIDRVLVNAGITTITTGRRGPQLLALNAQTHLQEDGFVTFR</sequence>
<dbReference type="AlphaFoldDB" id="A0A085TU58"/>
<dbReference type="STRING" id="1317124.DW2_13275"/>
<comment type="caution">
    <text evidence="1">The sequence shown here is derived from an EMBL/GenBank/DDBJ whole genome shotgun (WGS) entry which is preliminary data.</text>
</comment>
<dbReference type="InterPro" id="IPR013078">
    <property type="entry name" value="His_Pase_superF_clade-1"/>
</dbReference>
<dbReference type="EMBL" id="AQRC01000011">
    <property type="protein sequence ID" value="KFE34255.1"/>
    <property type="molecule type" value="Genomic_DNA"/>
</dbReference>
<protein>
    <submittedName>
        <fullName evidence="1">Phosphoglycerate mutase</fullName>
    </submittedName>
</protein>
<accession>A0A085TU58</accession>
<organism evidence="1 2">
    <name type="scientific">Thioclava atlantica</name>
    <dbReference type="NCBI Taxonomy" id="1317124"/>
    <lineage>
        <taxon>Bacteria</taxon>
        <taxon>Pseudomonadati</taxon>
        <taxon>Pseudomonadota</taxon>
        <taxon>Alphaproteobacteria</taxon>
        <taxon>Rhodobacterales</taxon>
        <taxon>Paracoccaceae</taxon>
        <taxon>Thioclava</taxon>
    </lineage>
</organism>
<dbReference type="PATRIC" id="fig|1317124.6.peg.2688"/>
<gene>
    <name evidence="1" type="ORF">DW2_13275</name>
</gene>
<dbReference type="Gene3D" id="3.40.50.1240">
    <property type="entry name" value="Phosphoglycerate mutase-like"/>
    <property type="match status" value="1"/>
</dbReference>
<dbReference type="RefSeq" id="WP_038147396.1">
    <property type="nucleotide sequence ID" value="NZ_AQRC01000011.1"/>
</dbReference>
<reference evidence="1 2" key="2">
    <citation type="journal article" date="2015" name="Antonie Van Leeuwenhoek">
        <title>Thioclava indica sp. nov., isolated from surface seawater of the Indian Ocean.</title>
        <authorList>
            <person name="Liu Y."/>
            <person name="Lai Q."/>
            <person name="Du J."/>
            <person name="Xu H."/>
            <person name="Jiang L."/>
            <person name="Shao Z."/>
        </authorList>
    </citation>
    <scope>NUCLEOTIDE SEQUENCE [LARGE SCALE GENOMIC DNA]</scope>
    <source>
        <strain evidence="1 2">13D2W-2</strain>
    </source>
</reference>
<dbReference type="SMART" id="SM00855">
    <property type="entry name" value="PGAM"/>
    <property type="match status" value="1"/>
</dbReference>
<dbReference type="OrthoDB" id="280692at2"/>
<reference evidence="2" key="1">
    <citation type="submission" date="2013-04" db="EMBL/GenBank/DDBJ databases">
        <title>Thioclava sp. 13D2W-2 Genome Sequencing.</title>
        <authorList>
            <person name="Lai Q."/>
            <person name="Li G."/>
            <person name="Shao Z."/>
        </authorList>
    </citation>
    <scope>NUCLEOTIDE SEQUENCE [LARGE SCALE GENOMIC DNA]</scope>
    <source>
        <strain evidence="2">13D2W-2</strain>
    </source>
</reference>
<evidence type="ECO:0000313" key="1">
    <source>
        <dbReference type="EMBL" id="KFE34255.1"/>
    </source>
</evidence>
<dbReference type="SUPFAM" id="SSF53254">
    <property type="entry name" value="Phosphoglycerate mutase-like"/>
    <property type="match status" value="1"/>
</dbReference>
<keyword evidence="2" id="KW-1185">Reference proteome</keyword>